<dbReference type="Gene3D" id="3.40.91.30">
    <property type="match status" value="1"/>
</dbReference>
<organism evidence="1 2">
    <name type="scientific">Blautia obeum</name>
    <dbReference type="NCBI Taxonomy" id="40520"/>
    <lineage>
        <taxon>Bacteria</taxon>
        <taxon>Bacillati</taxon>
        <taxon>Bacillota</taxon>
        <taxon>Clostridia</taxon>
        <taxon>Lachnospirales</taxon>
        <taxon>Lachnospiraceae</taxon>
        <taxon>Blautia</taxon>
    </lineage>
</organism>
<dbReference type="RefSeq" id="WP_055052854.1">
    <property type="nucleotide sequence ID" value="NZ_CYZA01000004.1"/>
</dbReference>
<evidence type="ECO:0000313" key="2">
    <source>
        <dbReference type="Proteomes" id="UP000095447"/>
    </source>
</evidence>
<dbReference type="Proteomes" id="UP000095447">
    <property type="component" value="Unassembled WGS sequence"/>
</dbReference>
<dbReference type="AlphaFoldDB" id="A0A173YUC0"/>
<sequence>MQGLRNMLLQEQKHLQEIADKARMGMSVEPEGHLRISRDKNKPRYYQCIDGNNEIYIPRSNKELPKLLAQSTYNRTVLKKVETRLKQIKKILQDYTDDEIERIYTSMHKERQLLVTPIEPTWNQLLMKWYEEEYQGKEFKEGIPVILTEKGERVRSKSEKIIADYLYRKNILYKYEKPLYLNGYGIVYPDFTLLSRKTGKEIYWEHEGMMDDQEYARKAIQKIESYQMNDIYQADRLILTFETKQCVLNSKIIENLTARYLFEMI</sequence>
<proteinExistence type="predicted"/>
<gene>
    <name evidence="1" type="ORF">ERS852395_00972</name>
</gene>
<dbReference type="EMBL" id="CYZA01000004">
    <property type="protein sequence ID" value="CUN66645.1"/>
    <property type="molecule type" value="Genomic_DNA"/>
</dbReference>
<protein>
    <submittedName>
        <fullName evidence="1">Uncharacterized protein</fullName>
    </submittedName>
</protein>
<accession>A0A173YUC0</accession>
<evidence type="ECO:0000313" key="1">
    <source>
        <dbReference type="EMBL" id="CUN66645.1"/>
    </source>
</evidence>
<reference evidence="1 2" key="1">
    <citation type="submission" date="2015-09" db="EMBL/GenBank/DDBJ databases">
        <authorList>
            <consortium name="Pathogen Informatics"/>
        </authorList>
    </citation>
    <scope>NUCLEOTIDE SEQUENCE [LARGE SCALE GENOMIC DNA]</scope>
    <source>
        <strain evidence="1 2">2789STDY5608838</strain>
    </source>
</reference>
<name>A0A173YUC0_9FIRM</name>